<dbReference type="EMBL" id="MPUH01000008">
    <property type="protein sequence ID" value="OMJ95726.1"/>
    <property type="molecule type" value="Genomic_DNA"/>
</dbReference>
<comment type="caution">
    <text evidence="11">The sequence shown here is derived from an EMBL/GenBank/DDBJ whole genome shotgun (WGS) entry which is preliminary data.</text>
</comment>
<feature type="domain" description="EF-hand" evidence="10">
    <location>
        <begin position="189"/>
        <end position="218"/>
    </location>
</feature>
<keyword evidence="5" id="KW-0418">Kinase</keyword>
<dbReference type="InterPro" id="IPR018247">
    <property type="entry name" value="EF_Hand_1_Ca_BS"/>
</dbReference>
<dbReference type="SMART" id="SM00054">
    <property type="entry name" value="EFh"/>
    <property type="match status" value="4"/>
</dbReference>
<dbReference type="FunFam" id="1.10.238.10:FF:000585">
    <property type="entry name" value="Calcium-dependent protein kinase-a"/>
    <property type="match status" value="1"/>
</dbReference>
<organism evidence="11 12">
    <name type="scientific">Stentor coeruleus</name>
    <dbReference type="NCBI Taxonomy" id="5963"/>
    <lineage>
        <taxon>Eukaryota</taxon>
        <taxon>Sar</taxon>
        <taxon>Alveolata</taxon>
        <taxon>Ciliophora</taxon>
        <taxon>Postciliodesmatophora</taxon>
        <taxon>Heterotrichea</taxon>
        <taxon>Heterotrichida</taxon>
        <taxon>Stentoridae</taxon>
        <taxon>Stentor</taxon>
    </lineage>
</organism>
<feature type="domain" description="EF-hand" evidence="10">
    <location>
        <begin position="116"/>
        <end position="151"/>
    </location>
</feature>
<dbReference type="Pfam" id="PF13499">
    <property type="entry name" value="EF-hand_7"/>
    <property type="match status" value="2"/>
</dbReference>
<dbReference type="SUPFAM" id="SSF47473">
    <property type="entry name" value="EF-hand"/>
    <property type="match status" value="1"/>
</dbReference>
<dbReference type="InterPro" id="IPR002048">
    <property type="entry name" value="EF_hand_dom"/>
</dbReference>
<keyword evidence="3" id="KW-0808">Transferase</keyword>
<evidence type="ECO:0008006" key="13">
    <source>
        <dbReference type="Google" id="ProtNLM"/>
    </source>
</evidence>
<dbReference type="PROSITE" id="PS50011">
    <property type="entry name" value="PROTEIN_KINASE_DOM"/>
    <property type="match status" value="1"/>
</dbReference>
<dbReference type="InterPro" id="IPR000719">
    <property type="entry name" value="Prot_kinase_dom"/>
</dbReference>
<accession>A0A1R2D3D5</accession>
<keyword evidence="6" id="KW-0106">Calcium</keyword>
<feature type="domain" description="Protein kinase" evidence="9">
    <location>
        <begin position="1"/>
        <end position="70"/>
    </location>
</feature>
<keyword evidence="4" id="KW-0547">Nucleotide-binding</keyword>
<sequence>MMYILLSGKPPFYGKKDQDIIKKVIAGEYSVTGNGWENVSSDAIRLLERMLELNPKRRISAKAALQDPWILNNIAKSRRVGSEKSKTLINLALFHTEQKLQHAVLTFIAANVVSKEMHKELLESFQKLDRNKDGKISAEELFHAYKEKMKKEDAFEEVKKIMETLDLNQSGFIDYSEFITACLKKELLINNDTMDIAFKTFDIDNSGKITINELKEVLGLIEIQDESVAKLIKKVDENGDGNIDINEFKNMMMQCMNYADDNVEIR</sequence>
<evidence type="ECO:0000256" key="8">
    <source>
        <dbReference type="ARBA" id="ARBA00024334"/>
    </source>
</evidence>
<dbReference type="InterPro" id="IPR011992">
    <property type="entry name" value="EF-hand-dom_pair"/>
</dbReference>
<dbReference type="GO" id="GO:0004674">
    <property type="term" value="F:protein serine/threonine kinase activity"/>
    <property type="evidence" value="ECO:0007669"/>
    <property type="project" value="UniProtKB-KW"/>
</dbReference>
<dbReference type="GO" id="GO:0005524">
    <property type="term" value="F:ATP binding"/>
    <property type="evidence" value="ECO:0007669"/>
    <property type="project" value="UniProtKB-KW"/>
</dbReference>
<gene>
    <name evidence="11" type="ORF">SteCoe_792</name>
</gene>
<evidence type="ECO:0000313" key="11">
    <source>
        <dbReference type="EMBL" id="OMJ95726.1"/>
    </source>
</evidence>
<evidence type="ECO:0000256" key="5">
    <source>
        <dbReference type="ARBA" id="ARBA00022777"/>
    </source>
</evidence>
<dbReference type="PROSITE" id="PS00018">
    <property type="entry name" value="EF_HAND_1"/>
    <property type="match status" value="3"/>
</dbReference>
<evidence type="ECO:0000256" key="4">
    <source>
        <dbReference type="ARBA" id="ARBA00022741"/>
    </source>
</evidence>
<dbReference type="PROSITE" id="PS50222">
    <property type="entry name" value="EF_HAND_2"/>
    <property type="match status" value="4"/>
</dbReference>
<keyword evidence="12" id="KW-1185">Reference proteome</keyword>
<proteinExistence type="inferred from homology"/>
<dbReference type="Pfam" id="PF00069">
    <property type="entry name" value="Pkinase"/>
    <property type="match status" value="1"/>
</dbReference>
<dbReference type="Gene3D" id="1.10.510.10">
    <property type="entry name" value="Transferase(Phosphotransferase) domain 1"/>
    <property type="match status" value="1"/>
</dbReference>
<dbReference type="PANTHER" id="PTHR24349">
    <property type="entry name" value="SERINE/THREONINE-PROTEIN KINASE"/>
    <property type="match status" value="1"/>
</dbReference>
<feature type="domain" description="EF-hand" evidence="10">
    <location>
        <begin position="153"/>
        <end position="188"/>
    </location>
</feature>
<dbReference type="AlphaFoldDB" id="A0A1R2D3D5"/>
<comment type="cofactor">
    <cofactor evidence="1">
        <name>Mg(2+)</name>
        <dbReference type="ChEBI" id="CHEBI:18420"/>
    </cofactor>
</comment>
<evidence type="ECO:0000256" key="6">
    <source>
        <dbReference type="ARBA" id="ARBA00022837"/>
    </source>
</evidence>
<dbReference type="SUPFAM" id="SSF56112">
    <property type="entry name" value="Protein kinase-like (PK-like)"/>
    <property type="match status" value="1"/>
</dbReference>
<evidence type="ECO:0000256" key="3">
    <source>
        <dbReference type="ARBA" id="ARBA00022679"/>
    </source>
</evidence>
<dbReference type="Gene3D" id="1.10.238.10">
    <property type="entry name" value="EF-hand"/>
    <property type="match status" value="2"/>
</dbReference>
<dbReference type="Proteomes" id="UP000187209">
    <property type="component" value="Unassembled WGS sequence"/>
</dbReference>
<evidence type="ECO:0000259" key="10">
    <source>
        <dbReference type="PROSITE" id="PS50222"/>
    </source>
</evidence>
<feature type="domain" description="EF-hand" evidence="10">
    <location>
        <begin position="223"/>
        <end position="258"/>
    </location>
</feature>
<evidence type="ECO:0000256" key="2">
    <source>
        <dbReference type="ARBA" id="ARBA00022527"/>
    </source>
</evidence>
<evidence type="ECO:0000313" key="12">
    <source>
        <dbReference type="Proteomes" id="UP000187209"/>
    </source>
</evidence>
<keyword evidence="2" id="KW-0723">Serine/threonine-protein kinase</keyword>
<evidence type="ECO:0000259" key="9">
    <source>
        <dbReference type="PROSITE" id="PS50011"/>
    </source>
</evidence>
<dbReference type="CDD" id="cd00051">
    <property type="entry name" value="EFh"/>
    <property type="match status" value="1"/>
</dbReference>
<dbReference type="InterPro" id="IPR011009">
    <property type="entry name" value="Kinase-like_dom_sf"/>
</dbReference>
<dbReference type="InterPro" id="IPR050205">
    <property type="entry name" value="CDPK_Ser/Thr_kinases"/>
</dbReference>
<dbReference type="OrthoDB" id="40902at2759"/>
<keyword evidence="7" id="KW-0067">ATP-binding</keyword>
<protein>
    <recommendedName>
        <fullName evidence="13">Calmodulin</fullName>
    </recommendedName>
</protein>
<dbReference type="GO" id="GO:0005509">
    <property type="term" value="F:calcium ion binding"/>
    <property type="evidence" value="ECO:0007669"/>
    <property type="project" value="InterPro"/>
</dbReference>
<reference evidence="11 12" key="1">
    <citation type="submission" date="2016-11" db="EMBL/GenBank/DDBJ databases">
        <title>The macronuclear genome of Stentor coeruleus: a giant cell with tiny introns.</title>
        <authorList>
            <person name="Slabodnick M."/>
            <person name="Ruby J.G."/>
            <person name="Reiff S.B."/>
            <person name="Swart E.C."/>
            <person name="Gosai S."/>
            <person name="Prabakaran S."/>
            <person name="Witkowska E."/>
            <person name="Larue G.E."/>
            <person name="Fisher S."/>
            <person name="Freeman R.M."/>
            <person name="Gunawardena J."/>
            <person name="Chu W."/>
            <person name="Stover N.A."/>
            <person name="Gregory B.D."/>
            <person name="Nowacki M."/>
            <person name="Derisi J."/>
            <person name="Roy S.W."/>
            <person name="Marshall W.F."/>
            <person name="Sood P."/>
        </authorList>
    </citation>
    <scope>NUCLEOTIDE SEQUENCE [LARGE SCALE GENOMIC DNA]</scope>
    <source>
        <strain evidence="11">WM001</strain>
    </source>
</reference>
<name>A0A1R2D3D5_9CILI</name>
<comment type="similarity">
    <text evidence="8">Belongs to the protein kinase superfamily. Ser/Thr protein kinase family. CDPK subfamily.</text>
</comment>
<evidence type="ECO:0000256" key="7">
    <source>
        <dbReference type="ARBA" id="ARBA00022840"/>
    </source>
</evidence>
<evidence type="ECO:0000256" key="1">
    <source>
        <dbReference type="ARBA" id="ARBA00001946"/>
    </source>
</evidence>